<dbReference type="Proteomes" id="UP000321049">
    <property type="component" value="Unassembled WGS sequence"/>
</dbReference>
<name>A0A511JK26_9CELL</name>
<proteinExistence type="predicted"/>
<feature type="region of interest" description="Disordered" evidence="1">
    <location>
        <begin position="325"/>
        <end position="356"/>
    </location>
</feature>
<dbReference type="EMBL" id="BJWH01000008">
    <property type="protein sequence ID" value="GEL98367.1"/>
    <property type="molecule type" value="Genomic_DNA"/>
</dbReference>
<sequence>MTSPVVDLADLAGLLGVDERQDGLARRVLRASRVVSPGFAAYVLSVVALSGPELSAEGARELQRIVDRADALRAVADLVADLEPQVCKGSTIAACYPDGTRRHVGDVDLCLPSAAAVWTAAVRIAAERPVERVSVQTIADQVAISLSWSAPDPLYEADLHVDVFTTPYWGDGAGMPVRTYDHTLPPAVQSVMLLLEERCQRAWQATDFVDLAYLVRCTDQPELVRAAAPLGLSRWLGALLDQAVAHDIDGVVPLAPELGRPHDGAVRAVRGAVHVGLPLDVGPSSGAVEMIETDDVTLVHAPFGAFLMTSVADVTEEQVDRAEALLDDPTSREAPDVRVTRLSAPVAPRSGALAAG</sequence>
<protein>
    <recommendedName>
        <fullName evidence="4">Nucleotidyltransferase</fullName>
    </recommendedName>
</protein>
<comment type="caution">
    <text evidence="2">The sequence shown here is derived from an EMBL/GenBank/DDBJ whole genome shotgun (WGS) entry which is preliminary data.</text>
</comment>
<evidence type="ECO:0000313" key="3">
    <source>
        <dbReference type="Proteomes" id="UP000321049"/>
    </source>
</evidence>
<keyword evidence="3" id="KW-1185">Reference proteome</keyword>
<evidence type="ECO:0000313" key="2">
    <source>
        <dbReference type="EMBL" id="GEL98367.1"/>
    </source>
</evidence>
<dbReference type="AlphaFoldDB" id="A0A511JK26"/>
<dbReference type="OrthoDB" id="3872627at2"/>
<gene>
    <name evidence="2" type="ORF">CTE05_19140</name>
</gene>
<reference evidence="2 3" key="1">
    <citation type="submission" date="2019-07" db="EMBL/GenBank/DDBJ databases">
        <title>Whole genome shotgun sequence of Cellulomonas terrae NBRC 100819.</title>
        <authorList>
            <person name="Hosoyama A."/>
            <person name="Uohara A."/>
            <person name="Ohji S."/>
            <person name="Ichikawa N."/>
        </authorList>
    </citation>
    <scope>NUCLEOTIDE SEQUENCE [LARGE SCALE GENOMIC DNA]</scope>
    <source>
        <strain evidence="2 3">NBRC 100819</strain>
    </source>
</reference>
<accession>A0A511JK26</accession>
<evidence type="ECO:0000256" key="1">
    <source>
        <dbReference type="SAM" id="MobiDB-lite"/>
    </source>
</evidence>
<evidence type="ECO:0008006" key="4">
    <source>
        <dbReference type="Google" id="ProtNLM"/>
    </source>
</evidence>
<dbReference type="RefSeq" id="WP_146845891.1">
    <property type="nucleotide sequence ID" value="NZ_BJWH01000008.1"/>
</dbReference>
<organism evidence="2 3">
    <name type="scientific">Cellulomonas terrae</name>
    <dbReference type="NCBI Taxonomy" id="311234"/>
    <lineage>
        <taxon>Bacteria</taxon>
        <taxon>Bacillati</taxon>
        <taxon>Actinomycetota</taxon>
        <taxon>Actinomycetes</taxon>
        <taxon>Micrococcales</taxon>
        <taxon>Cellulomonadaceae</taxon>
        <taxon>Cellulomonas</taxon>
    </lineage>
</organism>
<feature type="compositionally biased region" description="Basic and acidic residues" evidence="1">
    <location>
        <begin position="325"/>
        <end position="339"/>
    </location>
</feature>